<dbReference type="Proteomes" id="UP000663829">
    <property type="component" value="Unassembled WGS sequence"/>
</dbReference>
<feature type="non-terminal residue" evidence="1">
    <location>
        <position position="1"/>
    </location>
</feature>
<evidence type="ECO:0000313" key="3">
    <source>
        <dbReference type="Proteomes" id="UP000663829"/>
    </source>
</evidence>
<organism evidence="1 3">
    <name type="scientific">Didymodactylos carnosus</name>
    <dbReference type="NCBI Taxonomy" id="1234261"/>
    <lineage>
        <taxon>Eukaryota</taxon>
        <taxon>Metazoa</taxon>
        <taxon>Spiralia</taxon>
        <taxon>Gnathifera</taxon>
        <taxon>Rotifera</taxon>
        <taxon>Eurotatoria</taxon>
        <taxon>Bdelloidea</taxon>
        <taxon>Philodinida</taxon>
        <taxon>Philodinidae</taxon>
        <taxon>Didymodactylos</taxon>
    </lineage>
</organism>
<name>A0A815WS27_9BILA</name>
<sequence length="28" mass="3208">DLGLHVINMFDTYHTVEEVNLLSLSLAY</sequence>
<reference evidence="1" key="1">
    <citation type="submission" date="2021-02" db="EMBL/GenBank/DDBJ databases">
        <authorList>
            <person name="Nowell W R."/>
        </authorList>
    </citation>
    <scope>NUCLEOTIDE SEQUENCE</scope>
</reference>
<dbReference type="AlphaFoldDB" id="A0A815WS27"/>
<protein>
    <submittedName>
        <fullName evidence="1">Uncharacterized protein</fullName>
    </submittedName>
</protein>
<proteinExistence type="predicted"/>
<dbReference type="EMBL" id="CAJOBC010092405">
    <property type="protein sequence ID" value="CAF4409042.1"/>
    <property type="molecule type" value="Genomic_DNA"/>
</dbReference>
<dbReference type="EMBL" id="CAJNOQ010026736">
    <property type="protein sequence ID" value="CAF1548198.1"/>
    <property type="molecule type" value="Genomic_DNA"/>
</dbReference>
<evidence type="ECO:0000313" key="2">
    <source>
        <dbReference type="EMBL" id="CAF4409042.1"/>
    </source>
</evidence>
<dbReference type="Proteomes" id="UP000681722">
    <property type="component" value="Unassembled WGS sequence"/>
</dbReference>
<keyword evidence="3" id="KW-1185">Reference proteome</keyword>
<comment type="caution">
    <text evidence="1">The sequence shown here is derived from an EMBL/GenBank/DDBJ whole genome shotgun (WGS) entry which is preliminary data.</text>
</comment>
<evidence type="ECO:0000313" key="1">
    <source>
        <dbReference type="EMBL" id="CAF1548198.1"/>
    </source>
</evidence>
<gene>
    <name evidence="1" type="ORF">GPM918_LOCUS39036</name>
    <name evidence="2" type="ORF">SRO942_LOCUS39892</name>
</gene>
<accession>A0A815WS27</accession>